<dbReference type="PANTHER" id="PTHR46168:SF9">
    <property type="entry name" value="ARMADILLO REPEAT ONLY 2"/>
    <property type="match status" value="1"/>
</dbReference>
<reference evidence="3" key="1">
    <citation type="submission" date="2024-07" db="EMBL/GenBank/DDBJ databases">
        <title>Two chromosome-level genome assemblies of Korean endemic species Abeliophyllum distichum and Forsythia ovata (Oleaceae).</title>
        <authorList>
            <person name="Jang H."/>
        </authorList>
    </citation>
    <scope>NUCLEOTIDE SEQUENCE [LARGE SCALE GENOMIC DNA]</scope>
</reference>
<evidence type="ECO:0000259" key="1">
    <source>
        <dbReference type="Pfam" id="PF25055"/>
    </source>
</evidence>
<dbReference type="AlphaFoldDB" id="A0ABD1RKJ2"/>
<feature type="domain" description="DUF7792" evidence="1">
    <location>
        <begin position="6"/>
        <end position="122"/>
    </location>
</feature>
<evidence type="ECO:0000313" key="3">
    <source>
        <dbReference type="Proteomes" id="UP001604277"/>
    </source>
</evidence>
<dbReference type="EMBL" id="JBFOLJ010000012">
    <property type="protein sequence ID" value="KAL2488931.1"/>
    <property type="molecule type" value="Genomic_DNA"/>
</dbReference>
<evidence type="ECO:0000313" key="2">
    <source>
        <dbReference type="EMBL" id="KAL2488931.1"/>
    </source>
</evidence>
<organism evidence="2 3">
    <name type="scientific">Forsythia ovata</name>
    <dbReference type="NCBI Taxonomy" id="205694"/>
    <lineage>
        <taxon>Eukaryota</taxon>
        <taxon>Viridiplantae</taxon>
        <taxon>Streptophyta</taxon>
        <taxon>Embryophyta</taxon>
        <taxon>Tracheophyta</taxon>
        <taxon>Spermatophyta</taxon>
        <taxon>Magnoliopsida</taxon>
        <taxon>eudicotyledons</taxon>
        <taxon>Gunneridae</taxon>
        <taxon>Pentapetalae</taxon>
        <taxon>asterids</taxon>
        <taxon>lamiids</taxon>
        <taxon>Lamiales</taxon>
        <taxon>Oleaceae</taxon>
        <taxon>Forsythieae</taxon>
        <taxon>Forsythia</taxon>
    </lineage>
</organism>
<comment type="caution">
    <text evidence="2">The sequence shown here is derived from an EMBL/GenBank/DDBJ whole genome shotgun (WGS) entry which is preliminary data.</text>
</comment>
<name>A0ABD1RKJ2_9LAMI</name>
<gene>
    <name evidence="2" type="ORF">Fot_42223</name>
</gene>
<dbReference type="PANTHER" id="PTHR46168">
    <property type="entry name" value="ARMADILLO REPEAT ONLY 4"/>
    <property type="match status" value="1"/>
</dbReference>
<protein>
    <submittedName>
        <fullName evidence="2">Armadillo repeat only 2</fullName>
    </submittedName>
</protein>
<dbReference type="InterPro" id="IPR036537">
    <property type="entry name" value="Adaptor_Cbl_N_dom_sf"/>
</dbReference>
<dbReference type="Proteomes" id="UP001604277">
    <property type="component" value="Unassembled WGS sequence"/>
</dbReference>
<dbReference type="InterPro" id="IPR056694">
    <property type="entry name" value="DUF7792"/>
</dbReference>
<keyword evidence="3" id="KW-1185">Reference proteome</keyword>
<proteinExistence type="predicted"/>
<sequence length="150" mass="16629">MADLVKQILEKPIQSADQVIKAADKAALYKKECAKLKSKTDKLAGLLRQAARASNDLYKHPTRRILDNIEPVLDKALTLVLKRRGHGLMKRIFTIILVTAFCNMSLQVDNSIGDVSWLLRISASAGDSDDGYLGLPPIATNEPILFLTWE</sequence>
<accession>A0ABD1RKJ2</accession>
<dbReference type="Gene3D" id="1.20.930.20">
    <property type="entry name" value="Adaptor protein Cbl, N-terminal domain"/>
    <property type="match status" value="1"/>
</dbReference>
<dbReference type="Pfam" id="PF25055">
    <property type="entry name" value="DUF7792"/>
    <property type="match status" value="1"/>
</dbReference>